<dbReference type="PANTHER" id="PTHR11920:SF494">
    <property type="entry name" value="ATRIAL NATRIURETIC PEPTIDE RECEPTOR 2"/>
    <property type="match status" value="1"/>
</dbReference>
<evidence type="ECO:0000256" key="8">
    <source>
        <dbReference type="ARBA" id="ARBA00022989"/>
    </source>
</evidence>
<evidence type="ECO:0000256" key="6">
    <source>
        <dbReference type="ARBA" id="ARBA00022729"/>
    </source>
</evidence>
<dbReference type="SUPFAM" id="SSF53822">
    <property type="entry name" value="Periplasmic binding protein-like I"/>
    <property type="match status" value="1"/>
</dbReference>
<keyword evidence="6 18" id="KW-0732">Signal</keyword>
<dbReference type="InterPro" id="IPR011009">
    <property type="entry name" value="Kinase-like_dom_sf"/>
</dbReference>
<dbReference type="EMBL" id="MTYJ01000001">
    <property type="protein sequence ID" value="OQV26131.1"/>
    <property type="molecule type" value="Genomic_DNA"/>
</dbReference>
<dbReference type="FunFam" id="3.30.70.1230:FF:000004">
    <property type="entry name" value="Guanylate cyclase"/>
    <property type="match status" value="1"/>
</dbReference>
<evidence type="ECO:0000256" key="2">
    <source>
        <dbReference type="ARBA" id="ARBA00004251"/>
    </source>
</evidence>
<feature type="transmembrane region" description="Helical" evidence="17">
    <location>
        <begin position="488"/>
        <end position="511"/>
    </location>
</feature>
<evidence type="ECO:0000256" key="11">
    <source>
        <dbReference type="ARBA" id="ARBA00023170"/>
    </source>
</evidence>
<dbReference type="GO" id="GO:0004383">
    <property type="term" value="F:guanylate cyclase activity"/>
    <property type="evidence" value="ECO:0007669"/>
    <property type="project" value="UniProtKB-EC"/>
</dbReference>
<dbReference type="PROSITE" id="PS50011">
    <property type="entry name" value="PROTEIN_KINASE_DOM"/>
    <property type="match status" value="1"/>
</dbReference>
<dbReference type="GO" id="GO:0005524">
    <property type="term" value="F:ATP binding"/>
    <property type="evidence" value="ECO:0007669"/>
    <property type="project" value="InterPro"/>
</dbReference>
<dbReference type="GO" id="GO:0001653">
    <property type="term" value="F:peptide receptor activity"/>
    <property type="evidence" value="ECO:0007669"/>
    <property type="project" value="TreeGrafter"/>
</dbReference>
<keyword evidence="8 17" id="KW-1133">Transmembrane helix</keyword>
<dbReference type="GO" id="GO:0007168">
    <property type="term" value="P:receptor guanylyl cyclase signaling pathway"/>
    <property type="evidence" value="ECO:0007669"/>
    <property type="project" value="TreeGrafter"/>
</dbReference>
<evidence type="ECO:0000313" key="22">
    <source>
        <dbReference type="Proteomes" id="UP000192578"/>
    </source>
</evidence>
<evidence type="ECO:0000256" key="18">
    <source>
        <dbReference type="SAM" id="SignalP"/>
    </source>
</evidence>
<dbReference type="PRINTS" id="PR00255">
    <property type="entry name" value="NATPEPTIDER"/>
</dbReference>
<evidence type="ECO:0000256" key="4">
    <source>
        <dbReference type="ARBA" id="ARBA00022475"/>
    </source>
</evidence>
<evidence type="ECO:0000259" key="19">
    <source>
        <dbReference type="PROSITE" id="PS50011"/>
    </source>
</evidence>
<evidence type="ECO:0000256" key="10">
    <source>
        <dbReference type="ARBA" id="ARBA00023136"/>
    </source>
</evidence>
<dbReference type="CDD" id="cd07302">
    <property type="entry name" value="CHD"/>
    <property type="match status" value="1"/>
</dbReference>
<dbReference type="Gene3D" id="1.10.510.10">
    <property type="entry name" value="Transferase(Phosphotransferase) domain 1"/>
    <property type="match status" value="1"/>
</dbReference>
<dbReference type="PROSITE" id="PS00452">
    <property type="entry name" value="GUANYLATE_CYCLASE_1"/>
    <property type="match status" value="1"/>
</dbReference>
<dbReference type="InterPro" id="IPR050401">
    <property type="entry name" value="Cyclic_nucleotide_synthase"/>
</dbReference>
<dbReference type="PANTHER" id="PTHR11920">
    <property type="entry name" value="GUANYLYL CYCLASE"/>
    <property type="match status" value="1"/>
</dbReference>
<evidence type="ECO:0000256" key="3">
    <source>
        <dbReference type="ARBA" id="ARBA00012202"/>
    </source>
</evidence>
<reference evidence="22" key="1">
    <citation type="submission" date="2017-01" db="EMBL/GenBank/DDBJ databases">
        <title>Comparative genomics of anhydrobiosis in the tardigrade Hypsibius dujardini.</title>
        <authorList>
            <person name="Yoshida Y."/>
            <person name="Koutsovoulos G."/>
            <person name="Laetsch D."/>
            <person name="Stevens L."/>
            <person name="Kumar S."/>
            <person name="Horikawa D."/>
            <person name="Ishino K."/>
            <person name="Komine S."/>
            <person name="Tomita M."/>
            <person name="Blaxter M."/>
            <person name="Arakawa K."/>
        </authorList>
    </citation>
    <scope>NUCLEOTIDE SEQUENCE [LARGE SCALE GENOMIC DNA]</scope>
    <source>
        <strain evidence="22">Z151</strain>
    </source>
</reference>
<evidence type="ECO:0000256" key="15">
    <source>
        <dbReference type="RuleBase" id="RU000405"/>
    </source>
</evidence>
<dbReference type="InterPro" id="IPR001828">
    <property type="entry name" value="ANF_lig-bd_rcpt"/>
</dbReference>
<evidence type="ECO:0000256" key="9">
    <source>
        <dbReference type="ARBA" id="ARBA00023134"/>
    </source>
</evidence>
<sequence>MAGYGVLVTFLALCILTGMSASLQCRNFCQKTDLFQQYANATVVTFCQLWEDEDAVIDPAIELGMEMLRKEFPDRFQFEWVKIDLPGGCTDETFLMTSPSAVELQLQKSFLGCSVFMGPACTGAIEQIRGLLSYWNVPVLTTEAGGITADQKAASKLLTRLGFTQAAVQVFVAKILETFQWTNIVVVYDSDASSVAFAKSFEQMLRDMGADFGSRMLPLPSTYVMKADYKSVLLRARGTSRVIIIAALSNVTRQIMLTASDLNMTRGDYVYLTTGLFYVAGQSGSLSSNATTDNTSAEGQLDSFHKDSYNDDDDAKRAYQSLFVVQLKMPDNPEYTVYMNRVKDLSARKYHHSYSTDKVSHSVMGFFDACRLYGIVLNETIRDGGDPSDGLALTRRMWGRVFHGVGTEIVISTQGDRIFDFYLLNFDAAASKFVPVLEYTAATRRLSTIRPIVWADNKGPPPNTPPCGYDGRSGPCQERGVDNNSKTVVATMVSAVACGFIVIGALGLVIYRKFRSKSDLNDNWWRIRWGDILGIRNSSSYHDGSVQRSTEKVHLLDRVSVSVVLTIPSNTGSQGRASGSSGSGSREQIFILTGTYKDSQVAIKRIGAVVYVNRALRLEMRDLRNLIHDNINRFVGLCVDPGFESIIADYCQKGSLADVLDKDSFNLDWSFRYSIISDIIEGMCYLHASPFGSHGRLNSSNCLIDSRLVVKIGDTGLTSLRNKSMVFWSADTRESDLHPLLWLAPEHLRDTAPKNGTPHGDVYSFAIVLQEIILRQSPYDGSDVGVQVIIQEVRKGMNPPFRPRVDPNDCNPELYHVMEECWSEYPLERPSFKLIKQRLRPLIKAVSGGLMDNLINRMEKYATDLEALVDERTAAFMEEKRKSEELLNQMLPRVVAEKLKKGEYIEPETFESVTVYFSDIVNFTQLSAMSAPLELVDLLNDLYTLLDGIIEGFDAYKVETIGDSYLVVSGLPTRNGKRHAMELAKLSIKTLTAIRRFRIRHRTEDHLELRIGMHTGTCAAGVVGLKMPRYCIFGDTVNTASRMESNSEPMKIHISSTTKTLLDAFPEFIVQLRGNVEIKGKGSMTTYWLLGCND</sequence>
<keyword evidence="7" id="KW-0547">Nucleotide-binding</keyword>
<dbReference type="GO" id="GO:0004672">
    <property type="term" value="F:protein kinase activity"/>
    <property type="evidence" value="ECO:0007669"/>
    <property type="project" value="InterPro"/>
</dbReference>
<dbReference type="OrthoDB" id="1890790at2759"/>
<dbReference type="Gene3D" id="3.30.70.1230">
    <property type="entry name" value="Nucleotide cyclase"/>
    <property type="match status" value="1"/>
</dbReference>
<evidence type="ECO:0000256" key="12">
    <source>
        <dbReference type="ARBA" id="ARBA00023180"/>
    </source>
</evidence>
<feature type="domain" description="Guanylate cyclase" evidence="20">
    <location>
        <begin position="914"/>
        <end position="1044"/>
    </location>
</feature>
<evidence type="ECO:0000256" key="5">
    <source>
        <dbReference type="ARBA" id="ARBA00022692"/>
    </source>
</evidence>
<evidence type="ECO:0000256" key="1">
    <source>
        <dbReference type="ARBA" id="ARBA00001436"/>
    </source>
</evidence>
<keyword evidence="13 15" id="KW-0456">Lyase</keyword>
<dbReference type="InterPro" id="IPR001054">
    <property type="entry name" value="A/G_cyclase"/>
</dbReference>
<keyword evidence="10 17" id="KW-0472">Membrane</keyword>
<keyword evidence="12" id="KW-0325">Glycoprotein</keyword>
<dbReference type="GO" id="GO:0004016">
    <property type="term" value="F:adenylate cyclase activity"/>
    <property type="evidence" value="ECO:0007669"/>
    <property type="project" value="TreeGrafter"/>
</dbReference>
<evidence type="ECO:0000313" key="21">
    <source>
        <dbReference type="EMBL" id="OQV26131.1"/>
    </source>
</evidence>
<evidence type="ECO:0000256" key="16">
    <source>
        <dbReference type="RuleBase" id="RU003431"/>
    </source>
</evidence>
<dbReference type="InterPro" id="IPR001170">
    <property type="entry name" value="ANPR/GUC"/>
</dbReference>
<name>A0A1W0XFJ7_HYPEX</name>
<dbReference type="SMART" id="SM00044">
    <property type="entry name" value="CYCc"/>
    <property type="match status" value="1"/>
</dbReference>
<dbReference type="AlphaFoldDB" id="A0A1W0XFJ7"/>
<dbReference type="GO" id="GO:0035556">
    <property type="term" value="P:intracellular signal transduction"/>
    <property type="evidence" value="ECO:0007669"/>
    <property type="project" value="InterPro"/>
</dbReference>
<keyword evidence="14 16" id="KW-0141">cGMP biosynthesis</keyword>
<keyword evidence="22" id="KW-1185">Reference proteome</keyword>
<dbReference type="Pfam" id="PF00211">
    <property type="entry name" value="Guanylate_cyc"/>
    <property type="match status" value="1"/>
</dbReference>
<protein>
    <recommendedName>
        <fullName evidence="3 16">Guanylate cyclase</fullName>
        <ecNumber evidence="3 16">4.6.1.2</ecNumber>
    </recommendedName>
</protein>
<keyword evidence="11 21" id="KW-0675">Receptor</keyword>
<dbReference type="GO" id="GO:0005525">
    <property type="term" value="F:GTP binding"/>
    <property type="evidence" value="ECO:0007669"/>
    <property type="project" value="UniProtKB-KW"/>
</dbReference>
<comment type="similarity">
    <text evidence="15">Belongs to the adenylyl cyclase class-4/guanylyl cyclase family.</text>
</comment>
<dbReference type="InterPro" id="IPR028082">
    <property type="entry name" value="Peripla_BP_I"/>
</dbReference>
<proteinExistence type="inferred from homology"/>
<accession>A0A1W0XFJ7</accession>
<keyword evidence="5 17" id="KW-0812">Transmembrane</keyword>
<organism evidence="21 22">
    <name type="scientific">Hypsibius exemplaris</name>
    <name type="common">Freshwater tardigrade</name>
    <dbReference type="NCBI Taxonomy" id="2072580"/>
    <lineage>
        <taxon>Eukaryota</taxon>
        <taxon>Metazoa</taxon>
        <taxon>Ecdysozoa</taxon>
        <taxon>Tardigrada</taxon>
        <taxon>Eutardigrada</taxon>
        <taxon>Parachela</taxon>
        <taxon>Hypsibioidea</taxon>
        <taxon>Hypsibiidae</taxon>
        <taxon>Hypsibius</taxon>
    </lineage>
</organism>
<dbReference type="SUPFAM" id="SSF56112">
    <property type="entry name" value="Protein kinase-like (PK-like)"/>
    <property type="match status" value="1"/>
</dbReference>
<dbReference type="InterPro" id="IPR001245">
    <property type="entry name" value="Ser-Thr/Tyr_kinase_cat_dom"/>
</dbReference>
<gene>
    <name evidence="21" type="ORF">BV898_00252</name>
</gene>
<dbReference type="SUPFAM" id="SSF55073">
    <property type="entry name" value="Nucleotide cyclase"/>
    <property type="match status" value="1"/>
</dbReference>
<evidence type="ECO:0000256" key="14">
    <source>
        <dbReference type="ARBA" id="ARBA00023293"/>
    </source>
</evidence>
<feature type="domain" description="Protein kinase" evidence="19">
    <location>
        <begin position="575"/>
        <end position="843"/>
    </location>
</feature>
<feature type="chain" id="PRO_5012190330" description="Guanylate cyclase" evidence="18">
    <location>
        <begin position="22"/>
        <end position="1094"/>
    </location>
</feature>
<keyword evidence="4" id="KW-1003">Cell membrane</keyword>
<dbReference type="Proteomes" id="UP000192578">
    <property type="component" value="Unassembled WGS sequence"/>
</dbReference>
<comment type="subcellular location">
    <subcellularLocation>
        <location evidence="2">Cell membrane</location>
        <topology evidence="2">Single-pass type I membrane protein</topology>
    </subcellularLocation>
</comment>
<evidence type="ECO:0000256" key="17">
    <source>
        <dbReference type="SAM" id="Phobius"/>
    </source>
</evidence>
<dbReference type="InterPro" id="IPR018297">
    <property type="entry name" value="A/G_cyclase_CS"/>
</dbReference>
<dbReference type="Gene3D" id="3.40.50.2300">
    <property type="match status" value="3"/>
</dbReference>
<dbReference type="InterPro" id="IPR000719">
    <property type="entry name" value="Prot_kinase_dom"/>
</dbReference>
<evidence type="ECO:0000259" key="20">
    <source>
        <dbReference type="PROSITE" id="PS50125"/>
    </source>
</evidence>
<dbReference type="PROSITE" id="PS50125">
    <property type="entry name" value="GUANYLATE_CYCLASE_2"/>
    <property type="match status" value="1"/>
</dbReference>
<dbReference type="EC" id="4.6.1.2" evidence="3 16"/>
<dbReference type="Pfam" id="PF07714">
    <property type="entry name" value="PK_Tyr_Ser-Thr"/>
    <property type="match status" value="1"/>
</dbReference>
<keyword evidence="9" id="KW-0342">GTP-binding</keyword>
<comment type="caution">
    <text evidence="21">The sequence shown here is derived from an EMBL/GenBank/DDBJ whole genome shotgun (WGS) entry which is preliminary data.</text>
</comment>
<evidence type="ECO:0000256" key="7">
    <source>
        <dbReference type="ARBA" id="ARBA00022741"/>
    </source>
</evidence>
<evidence type="ECO:0000256" key="13">
    <source>
        <dbReference type="ARBA" id="ARBA00023239"/>
    </source>
</evidence>
<dbReference type="Pfam" id="PF01094">
    <property type="entry name" value="ANF_receptor"/>
    <property type="match status" value="1"/>
</dbReference>
<dbReference type="CDD" id="cd06352">
    <property type="entry name" value="PBP1_NPR_GC-like"/>
    <property type="match status" value="1"/>
</dbReference>
<dbReference type="InterPro" id="IPR029787">
    <property type="entry name" value="Nucleotide_cyclase"/>
</dbReference>
<dbReference type="GO" id="GO:0005886">
    <property type="term" value="C:plasma membrane"/>
    <property type="evidence" value="ECO:0007669"/>
    <property type="project" value="UniProtKB-SubCell"/>
</dbReference>
<comment type="catalytic activity">
    <reaction evidence="1 16">
        <text>GTP = 3',5'-cyclic GMP + diphosphate</text>
        <dbReference type="Rhea" id="RHEA:13665"/>
        <dbReference type="ChEBI" id="CHEBI:33019"/>
        <dbReference type="ChEBI" id="CHEBI:37565"/>
        <dbReference type="ChEBI" id="CHEBI:57746"/>
        <dbReference type="EC" id="4.6.1.2"/>
    </reaction>
</comment>
<feature type="signal peptide" evidence="18">
    <location>
        <begin position="1"/>
        <end position="21"/>
    </location>
</feature>